<keyword evidence="2" id="KW-0720">Serine protease</keyword>
<keyword evidence="8" id="KW-1185">Reference proteome</keyword>
<feature type="transmembrane region" description="Helical" evidence="4">
    <location>
        <begin position="21"/>
        <end position="39"/>
    </location>
</feature>
<protein>
    <submittedName>
        <fullName evidence="7">Prolyl oligopeptidase family serine peptidase</fullName>
    </submittedName>
</protein>
<evidence type="ECO:0000313" key="8">
    <source>
        <dbReference type="Proteomes" id="UP000673975"/>
    </source>
</evidence>
<dbReference type="Pfam" id="PF07676">
    <property type="entry name" value="PD40"/>
    <property type="match status" value="2"/>
</dbReference>
<dbReference type="InterPro" id="IPR042095">
    <property type="entry name" value="SUMF_sf"/>
</dbReference>
<dbReference type="GO" id="GO:0006508">
    <property type="term" value="P:proteolysis"/>
    <property type="evidence" value="ECO:0007669"/>
    <property type="project" value="InterPro"/>
</dbReference>
<keyword evidence="4" id="KW-1133">Transmembrane helix</keyword>
<dbReference type="GO" id="GO:0004252">
    <property type="term" value="F:serine-type endopeptidase activity"/>
    <property type="evidence" value="ECO:0007669"/>
    <property type="project" value="TreeGrafter"/>
</dbReference>
<evidence type="ECO:0000256" key="3">
    <source>
        <dbReference type="SAM" id="MobiDB-lite"/>
    </source>
</evidence>
<evidence type="ECO:0000259" key="6">
    <source>
        <dbReference type="Pfam" id="PF03781"/>
    </source>
</evidence>
<dbReference type="InterPro" id="IPR001375">
    <property type="entry name" value="Peptidase_S9_cat"/>
</dbReference>
<dbReference type="SUPFAM" id="SSF53474">
    <property type="entry name" value="alpha/beta-Hydrolases"/>
    <property type="match status" value="1"/>
</dbReference>
<keyword evidence="2" id="KW-0645">Protease</keyword>
<evidence type="ECO:0000256" key="4">
    <source>
        <dbReference type="SAM" id="Phobius"/>
    </source>
</evidence>
<dbReference type="PANTHER" id="PTHR42776:SF4">
    <property type="entry name" value="ACYLAMINO-ACID-RELEASING ENZYME"/>
    <property type="match status" value="1"/>
</dbReference>
<dbReference type="PANTHER" id="PTHR42776">
    <property type="entry name" value="SERINE PEPTIDASE S9 FAMILY MEMBER"/>
    <property type="match status" value="1"/>
</dbReference>
<comment type="caution">
    <text evidence="7">The sequence shown here is derived from an EMBL/GenBank/DDBJ whole genome shotgun (WGS) entry which is preliminary data.</text>
</comment>
<keyword evidence="1" id="KW-0378">Hydrolase</keyword>
<dbReference type="SUPFAM" id="SSF82171">
    <property type="entry name" value="DPP6 N-terminal domain-like"/>
    <property type="match status" value="1"/>
</dbReference>
<evidence type="ECO:0000259" key="5">
    <source>
        <dbReference type="Pfam" id="PF00326"/>
    </source>
</evidence>
<dbReference type="RefSeq" id="WP_210511467.1">
    <property type="nucleotide sequence ID" value="NZ_JAFIDN010000005.1"/>
</dbReference>
<proteinExistence type="predicted"/>
<evidence type="ECO:0000256" key="2">
    <source>
        <dbReference type="ARBA" id="ARBA00022825"/>
    </source>
</evidence>
<dbReference type="InterPro" id="IPR011659">
    <property type="entry name" value="WD40"/>
</dbReference>
<dbReference type="InterPro" id="IPR005532">
    <property type="entry name" value="SUMF_dom"/>
</dbReference>
<keyword evidence="4" id="KW-0812">Transmembrane</keyword>
<evidence type="ECO:0000256" key="1">
    <source>
        <dbReference type="ARBA" id="ARBA00022801"/>
    </source>
</evidence>
<dbReference type="InterPro" id="IPR016187">
    <property type="entry name" value="CTDL_fold"/>
</dbReference>
<name>A0A8J7RTA9_9BACT</name>
<feature type="domain" description="Sulfatase-modifying factor enzyme-like" evidence="6">
    <location>
        <begin position="821"/>
        <end position="992"/>
    </location>
</feature>
<dbReference type="Gene3D" id="3.90.1580.10">
    <property type="entry name" value="paralog of FGE (formylglycine-generating enzyme)"/>
    <property type="match status" value="1"/>
</dbReference>
<dbReference type="SUPFAM" id="SSF56436">
    <property type="entry name" value="C-type lectin-like"/>
    <property type="match status" value="1"/>
</dbReference>
<evidence type="ECO:0000313" key="7">
    <source>
        <dbReference type="EMBL" id="MBP3192567.1"/>
    </source>
</evidence>
<reference evidence="7" key="1">
    <citation type="submission" date="2021-02" db="EMBL/GenBank/DDBJ databases">
        <title>Natronogracilivirga saccharolytica gen. nov. sp. nov. a new anaerobic, haloalkiliphilic carbohydrate-fermenting bacterium from soda lake and proposing of Cyclonatronumiaceae fam. nov. in the phylum Balneolaeota.</title>
        <authorList>
            <person name="Zhilina T.N."/>
            <person name="Sorokin D.Y."/>
            <person name="Zavarzina D.G."/>
            <person name="Toshchakov S.V."/>
            <person name="Kublanov I.V."/>
        </authorList>
    </citation>
    <scope>NUCLEOTIDE SEQUENCE</scope>
    <source>
        <strain evidence="7">Z-1702</strain>
    </source>
</reference>
<dbReference type="AlphaFoldDB" id="A0A8J7RTA9"/>
<dbReference type="InterPro" id="IPR011042">
    <property type="entry name" value="6-blade_b-propeller_TolB-like"/>
</dbReference>
<sequence length="994" mass="110968">MNPTRTPRPLSAGMTGRCFSSLFTAGTAALLIVLMSLIYPSEARAGNDHWTPSDIVSQESASQFTFSPDGNKVAWVKSRNSSEKDRNVTDLYLTRLDREGDNDEPYLTIRLTRSEESDRNPVFSKDGRKLYFTSTRDDGNTLWALDLLGGEPYEVHEFDEGISSLRQLDDGTITFLSEEGDLLIELERKQAEDNTRVIEDTVTFKPRRLFSFDPGSKEINRLTDNEHPISAYAVSGDGRYAVTGHHRSPHYGADAQPPPSYYLRNLESGKRIRILKGMQTPGSFEFTDDDDGIYFTAVHSSDPRWSGAGVSKLYYLDLPGTAELDQIFSEHGSDSDDDFESLPKDSPDEYEFLPAGETPDGPLSVVRVPLDWDRGLGSGFEVTGNDVLASLANGPTRKLAHYERRGNGDWRKREVDAGKHDGRVAVAALADDGEQMVFVHSTASTMPQYRLGELDIRRRSARLSEGEELAKLNSGLAGKHLAESEIFRWTGAEDREVNGILYYPEDYDPDRQYPLMVAIRGGPAAVTLDWWNMSWAYFPHILSQKEAFVLMPNYHGSSGHGLEFVESIKGRYYELELTDIVNGIEALDEAGKIDTDSLGTMGWSNGSILSIALSIEYPDMFRVIGAGAGNVNWVSDYGTCQFGVRFDQSYIGGAPWDSTDGTFYNRRYIEKSPLFRMEQVKAPTIISFGSEDRAVPRDQGWEHYRALQQIGKAPVRFLWFPGEPHSLGQLSHQKRKLEEEIDWFDRYLFGTYEEPNRAFKDDSPLADIMKRDSLESDNGYYGIRNSGKLIPEVVPVGDDTISVGRFVVTNKQFRSFDSTHTFHPLHGNYPASGISLDQARDYAGWLSGHTGDTYRLPDAGEAQALHRIARRSGASQNTLNHLAGYDITVDDVRLLRNKLDNLTADRLIREVGSFDPVTAGDAEIYDLGGNVAEWFDNGDDGDDAGGKRGGDGDNAGASHPYTVYGFSVLDYADSRDDSRPDHRLEVTGFRVIRE</sequence>
<accession>A0A8J7RTA9</accession>
<feature type="domain" description="Peptidase S9 prolyl oligopeptidase catalytic" evidence="5">
    <location>
        <begin position="540"/>
        <end position="748"/>
    </location>
</feature>
<dbReference type="InterPro" id="IPR029058">
    <property type="entry name" value="AB_hydrolase_fold"/>
</dbReference>
<keyword evidence="4" id="KW-0472">Membrane</keyword>
<feature type="region of interest" description="Disordered" evidence="3">
    <location>
        <begin position="936"/>
        <end position="956"/>
    </location>
</feature>
<dbReference type="EMBL" id="JAFIDN010000005">
    <property type="protein sequence ID" value="MBP3192567.1"/>
    <property type="molecule type" value="Genomic_DNA"/>
</dbReference>
<dbReference type="Pfam" id="PF03781">
    <property type="entry name" value="FGE-sulfatase"/>
    <property type="match status" value="1"/>
</dbReference>
<gene>
    <name evidence="7" type="ORF">NATSA_07820</name>
</gene>
<dbReference type="Gene3D" id="2.120.10.30">
    <property type="entry name" value="TolB, C-terminal domain"/>
    <property type="match status" value="1"/>
</dbReference>
<dbReference type="Proteomes" id="UP000673975">
    <property type="component" value="Unassembled WGS sequence"/>
</dbReference>
<dbReference type="Pfam" id="PF00326">
    <property type="entry name" value="Peptidase_S9"/>
    <property type="match status" value="1"/>
</dbReference>
<dbReference type="Gene3D" id="3.40.50.1820">
    <property type="entry name" value="alpha/beta hydrolase"/>
    <property type="match status" value="1"/>
</dbReference>
<organism evidence="7 8">
    <name type="scientific">Natronogracilivirga saccharolytica</name>
    <dbReference type="NCBI Taxonomy" id="2812953"/>
    <lineage>
        <taxon>Bacteria</taxon>
        <taxon>Pseudomonadati</taxon>
        <taxon>Balneolota</taxon>
        <taxon>Balneolia</taxon>
        <taxon>Balneolales</taxon>
        <taxon>Cyclonatronaceae</taxon>
        <taxon>Natronogracilivirga</taxon>
    </lineage>
</organism>